<reference evidence="1 2" key="1">
    <citation type="journal article" date="2006" name="Science">
        <title>Phytophthora genome sequences uncover evolutionary origins and mechanisms of pathogenesis.</title>
        <authorList>
            <person name="Tyler B.M."/>
            <person name="Tripathy S."/>
            <person name="Zhang X."/>
            <person name="Dehal P."/>
            <person name="Jiang R.H."/>
            <person name="Aerts A."/>
            <person name="Arredondo F.D."/>
            <person name="Baxter L."/>
            <person name="Bensasson D."/>
            <person name="Beynon J.L."/>
            <person name="Chapman J."/>
            <person name="Damasceno C.M."/>
            <person name="Dorrance A.E."/>
            <person name="Dou D."/>
            <person name="Dickerman A.W."/>
            <person name="Dubchak I.L."/>
            <person name="Garbelotto M."/>
            <person name="Gijzen M."/>
            <person name="Gordon S.G."/>
            <person name="Govers F."/>
            <person name="Grunwald N.J."/>
            <person name="Huang W."/>
            <person name="Ivors K.L."/>
            <person name="Jones R.W."/>
            <person name="Kamoun S."/>
            <person name="Krampis K."/>
            <person name="Lamour K.H."/>
            <person name="Lee M.K."/>
            <person name="McDonald W.H."/>
            <person name="Medina M."/>
            <person name="Meijer H.J."/>
            <person name="Nordberg E.K."/>
            <person name="Maclean D.J."/>
            <person name="Ospina-Giraldo M.D."/>
            <person name="Morris P.F."/>
            <person name="Phuntumart V."/>
            <person name="Putnam N.H."/>
            <person name="Rash S."/>
            <person name="Rose J.K."/>
            <person name="Sakihama Y."/>
            <person name="Salamov A.A."/>
            <person name="Savidor A."/>
            <person name="Scheuring C.F."/>
            <person name="Smith B.M."/>
            <person name="Sobral B.W."/>
            <person name="Terry A."/>
            <person name="Torto-Alalibo T.A."/>
            <person name="Win J."/>
            <person name="Xu Z."/>
            <person name="Zhang H."/>
            <person name="Grigoriev I.V."/>
            <person name="Rokhsar D.S."/>
            <person name="Boore J.L."/>
        </authorList>
    </citation>
    <scope>NUCLEOTIDE SEQUENCE [LARGE SCALE GENOMIC DNA]</scope>
    <source>
        <strain evidence="1 2">P6497</strain>
    </source>
</reference>
<name>G4Z5Y7_PHYSP</name>
<dbReference type="Proteomes" id="UP000002640">
    <property type="component" value="Unassembled WGS sequence"/>
</dbReference>
<sequence length="231" mass="24509">MRGKVEMSAPVRLVVSSLVISAGRASADAGEDDNYRAGFADRALRARKKQRAAAQVYRGVRFIPPTSNAVELLFSKARHVLLLHRHKTPDSRAHVLVHAAPDAPLEKTLAVAAIMDGTPSGALLSTTGLAGLANRGLPGRATGHRWLAAGYQRPTTVGELLISLDSPTVASLGELLATKTLVAAGDKGRGTLDTEGELLETKDVLDPKTMAPVDELPKTKGTVKLLYIKRV</sequence>
<proteinExistence type="predicted"/>
<evidence type="ECO:0000313" key="1">
    <source>
        <dbReference type="EMBL" id="EGZ20266.1"/>
    </source>
</evidence>
<dbReference type="RefSeq" id="XP_009522983.1">
    <property type="nucleotide sequence ID" value="XM_009524688.1"/>
</dbReference>
<protein>
    <submittedName>
        <fullName evidence="1">Uncharacterized protein</fullName>
    </submittedName>
</protein>
<dbReference type="GeneID" id="20645779"/>
<keyword evidence="2" id="KW-1185">Reference proteome</keyword>
<dbReference type="EMBL" id="JH159153">
    <property type="protein sequence ID" value="EGZ20266.1"/>
    <property type="molecule type" value="Genomic_DNA"/>
</dbReference>
<accession>G4Z5Y7</accession>
<evidence type="ECO:0000313" key="2">
    <source>
        <dbReference type="Proteomes" id="UP000002640"/>
    </source>
</evidence>
<dbReference type="AlphaFoldDB" id="G4Z5Y7"/>
<organism evidence="1 2">
    <name type="scientific">Phytophthora sojae (strain P6497)</name>
    <name type="common">Soybean stem and root rot agent</name>
    <name type="synonym">Phytophthora megasperma f. sp. glycines</name>
    <dbReference type="NCBI Taxonomy" id="1094619"/>
    <lineage>
        <taxon>Eukaryota</taxon>
        <taxon>Sar</taxon>
        <taxon>Stramenopiles</taxon>
        <taxon>Oomycota</taxon>
        <taxon>Peronosporomycetes</taxon>
        <taxon>Peronosporales</taxon>
        <taxon>Peronosporaceae</taxon>
        <taxon>Phytophthora</taxon>
    </lineage>
</organism>
<dbReference type="KEGG" id="psoj:PHYSODRAFT_328395"/>
<dbReference type="InParanoid" id="G4Z5Y7"/>
<gene>
    <name evidence="1" type="ORF">PHYSODRAFT_328395</name>
</gene>